<keyword evidence="2" id="KW-0812">Transmembrane</keyword>
<dbReference type="EMBL" id="JBCNJP010000017">
    <property type="protein sequence ID" value="KAK9064485.1"/>
    <property type="molecule type" value="Genomic_DNA"/>
</dbReference>
<gene>
    <name evidence="3" type="ORF">SSX86_015867</name>
</gene>
<dbReference type="Proteomes" id="UP001408789">
    <property type="component" value="Unassembled WGS sequence"/>
</dbReference>
<evidence type="ECO:0000256" key="1">
    <source>
        <dbReference type="SAM" id="MobiDB-lite"/>
    </source>
</evidence>
<dbReference type="InterPro" id="IPR038859">
    <property type="entry name" value="RHL1"/>
</dbReference>
<evidence type="ECO:0000313" key="3">
    <source>
        <dbReference type="EMBL" id="KAK9064485.1"/>
    </source>
</evidence>
<keyword evidence="2" id="KW-1133">Transmembrane helix</keyword>
<keyword evidence="2" id="KW-0472">Membrane</keyword>
<organism evidence="3 4">
    <name type="scientific">Deinandra increscens subsp. villosa</name>
    <dbReference type="NCBI Taxonomy" id="3103831"/>
    <lineage>
        <taxon>Eukaryota</taxon>
        <taxon>Viridiplantae</taxon>
        <taxon>Streptophyta</taxon>
        <taxon>Embryophyta</taxon>
        <taxon>Tracheophyta</taxon>
        <taxon>Spermatophyta</taxon>
        <taxon>Magnoliopsida</taxon>
        <taxon>eudicotyledons</taxon>
        <taxon>Gunneridae</taxon>
        <taxon>Pentapetalae</taxon>
        <taxon>asterids</taxon>
        <taxon>campanulids</taxon>
        <taxon>Asterales</taxon>
        <taxon>Asteraceae</taxon>
        <taxon>Asteroideae</taxon>
        <taxon>Heliantheae alliance</taxon>
        <taxon>Madieae</taxon>
        <taxon>Madiinae</taxon>
        <taxon>Deinandra</taxon>
    </lineage>
</organism>
<feature type="compositionally biased region" description="Polar residues" evidence="1">
    <location>
        <begin position="1"/>
        <end position="16"/>
    </location>
</feature>
<reference evidence="3 4" key="1">
    <citation type="submission" date="2024-04" db="EMBL/GenBank/DDBJ databases">
        <title>The reference genome of an endangered Asteraceae, Deinandra increscens subsp. villosa, native to the Central Coast of California.</title>
        <authorList>
            <person name="Guilliams M."/>
            <person name="Hasenstab-Lehman K."/>
            <person name="Meyer R."/>
            <person name="Mcevoy S."/>
        </authorList>
    </citation>
    <scope>NUCLEOTIDE SEQUENCE [LARGE SCALE GENOMIC DNA]</scope>
    <source>
        <tissue evidence="3">Leaf</tissue>
    </source>
</reference>
<dbReference type="PANTHER" id="PTHR35698:SF2">
    <property type="entry name" value="DNA-BINDING PROTEIN RHL1"/>
    <property type="match status" value="1"/>
</dbReference>
<accession>A0AAP0GZG4</accession>
<comment type="caution">
    <text evidence="3">The sequence shown here is derived from an EMBL/GenBank/DDBJ whole genome shotgun (WGS) entry which is preliminary data.</text>
</comment>
<dbReference type="GO" id="GO:0003677">
    <property type="term" value="F:DNA binding"/>
    <property type="evidence" value="ECO:0007669"/>
    <property type="project" value="InterPro"/>
</dbReference>
<dbReference type="PANTHER" id="PTHR35698">
    <property type="entry name" value="DNA-BINDING PROTEIN RHL1"/>
    <property type="match status" value="1"/>
</dbReference>
<feature type="transmembrane region" description="Helical" evidence="2">
    <location>
        <begin position="407"/>
        <end position="429"/>
    </location>
</feature>
<keyword evidence="4" id="KW-1185">Reference proteome</keyword>
<dbReference type="GO" id="GO:0042023">
    <property type="term" value="P:DNA endoreduplication"/>
    <property type="evidence" value="ECO:0007669"/>
    <property type="project" value="InterPro"/>
</dbReference>
<feature type="region of interest" description="Disordered" evidence="1">
    <location>
        <begin position="331"/>
        <end position="358"/>
    </location>
</feature>
<evidence type="ECO:0000256" key="2">
    <source>
        <dbReference type="SAM" id="Phobius"/>
    </source>
</evidence>
<evidence type="ECO:0008006" key="5">
    <source>
        <dbReference type="Google" id="ProtNLM"/>
    </source>
</evidence>
<dbReference type="AlphaFoldDB" id="A0AAP0GZG4"/>
<feature type="region of interest" description="Disordered" evidence="1">
    <location>
        <begin position="1"/>
        <end position="25"/>
    </location>
</feature>
<evidence type="ECO:0000313" key="4">
    <source>
        <dbReference type="Proteomes" id="UP001408789"/>
    </source>
</evidence>
<sequence>MARGGNQKTARSTAEQPNPEADERRRLSKLAFSKNLLSEAPAKAHSLALNPSKTVVKHHGRDILRKSNRKNRFLFSFPGLIAPVSGGRIGELKDLGSKNPIMYLDFPQGRMKLFGTIVFPKNRYLTLQFSKGGKNVMCEDYFDTMIVFSDAWWIGSKEENPEEIKLSFPENMNTGQQNEHDFQGGAGSTGERIEVVKQSRVTDVKQQSPAHERESEFSDSESDPKDAIQTPATATRHSTRTSGKAYKFAESSSGDDAINLDVSAESSDAEDNEIGASLISKDANHAIDIEEVKVFEKVPETSKSAIKSEDGSRSNKSSLVQATISTLFKKKEEKVKTPRQKGKATKEGKSGTRSTPRKKKPKVFILKYFLHDCLIQVMKIGTPDILIHLKNRFLPPRRTQIRPRCSFYSFHSFLYVRVFLKFVCVLATIPSSFKSGKYAKGCSN</sequence>
<feature type="region of interest" description="Disordered" evidence="1">
    <location>
        <begin position="198"/>
        <end position="243"/>
    </location>
</feature>
<proteinExistence type="predicted"/>
<name>A0AAP0GZG4_9ASTR</name>
<feature type="compositionally biased region" description="Polar residues" evidence="1">
    <location>
        <begin position="230"/>
        <end position="242"/>
    </location>
</feature>
<protein>
    <recommendedName>
        <fullName evidence="5">DNA-binding protein RHL1</fullName>
    </recommendedName>
</protein>
<feature type="compositionally biased region" description="Basic and acidic residues" evidence="1">
    <location>
        <begin position="210"/>
        <end position="226"/>
    </location>
</feature>